<feature type="transmembrane region" description="Helical" evidence="8">
    <location>
        <begin position="711"/>
        <end position="734"/>
    </location>
</feature>
<feature type="transmembrane region" description="Helical" evidence="8">
    <location>
        <begin position="304"/>
        <end position="324"/>
    </location>
</feature>
<evidence type="ECO:0000259" key="9">
    <source>
        <dbReference type="Pfam" id="PF02687"/>
    </source>
</evidence>
<evidence type="ECO:0000256" key="7">
    <source>
        <dbReference type="SAM" id="MobiDB-lite"/>
    </source>
</evidence>
<keyword evidence="3 8" id="KW-0812">Transmembrane</keyword>
<dbReference type="PANTHER" id="PTHR30572">
    <property type="entry name" value="MEMBRANE COMPONENT OF TRANSPORTER-RELATED"/>
    <property type="match status" value="1"/>
</dbReference>
<name>A0A5N5EGN2_9ACTN</name>
<dbReference type="AlphaFoldDB" id="A0A5N5EGN2"/>
<reference evidence="10 11" key="1">
    <citation type="submission" date="2019-09" db="EMBL/GenBank/DDBJ databases">
        <authorList>
            <person name="Liu P."/>
        </authorList>
    </citation>
    <scope>NUCLEOTIDE SEQUENCE [LARGE SCALE GENOMIC DNA]</scope>
    <source>
        <strain evidence="10 11">TRM68085</strain>
    </source>
</reference>
<feature type="region of interest" description="Disordered" evidence="7">
    <location>
        <begin position="142"/>
        <end position="169"/>
    </location>
</feature>
<feature type="transmembrane region" description="Helical" evidence="8">
    <location>
        <begin position="358"/>
        <end position="377"/>
    </location>
</feature>
<dbReference type="EMBL" id="VYUA01000024">
    <property type="protein sequence ID" value="KAB2590009.1"/>
    <property type="molecule type" value="Genomic_DNA"/>
</dbReference>
<evidence type="ECO:0000256" key="1">
    <source>
        <dbReference type="ARBA" id="ARBA00004651"/>
    </source>
</evidence>
<comment type="similarity">
    <text evidence="6">Belongs to the ABC-4 integral membrane protein family.</text>
</comment>
<feature type="transmembrane region" description="Helical" evidence="8">
    <location>
        <begin position="433"/>
        <end position="455"/>
    </location>
</feature>
<feature type="transmembrane region" description="Helical" evidence="8">
    <location>
        <begin position="754"/>
        <end position="774"/>
    </location>
</feature>
<keyword evidence="5 8" id="KW-0472">Membrane</keyword>
<feature type="region of interest" description="Disordered" evidence="7">
    <location>
        <begin position="107"/>
        <end position="127"/>
    </location>
</feature>
<dbReference type="Pfam" id="PF02687">
    <property type="entry name" value="FtsX"/>
    <property type="match status" value="2"/>
</dbReference>
<comment type="caution">
    <text evidence="10">The sequence shown here is derived from an EMBL/GenBank/DDBJ whole genome shotgun (WGS) entry which is preliminary data.</text>
</comment>
<comment type="subcellular location">
    <subcellularLocation>
        <location evidence="1">Cell membrane</location>
        <topology evidence="1">Multi-pass membrane protein</topology>
    </subcellularLocation>
</comment>
<protein>
    <submittedName>
        <fullName evidence="10">FtsX-like permease family protein</fullName>
    </submittedName>
</protein>
<keyword evidence="4 8" id="KW-1133">Transmembrane helix</keyword>
<dbReference type="GO" id="GO:0005886">
    <property type="term" value="C:plasma membrane"/>
    <property type="evidence" value="ECO:0007669"/>
    <property type="project" value="UniProtKB-SubCell"/>
</dbReference>
<feature type="transmembrane region" description="Helical" evidence="8">
    <location>
        <begin position="257"/>
        <end position="283"/>
    </location>
</feature>
<keyword evidence="2" id="KW-1003">Cell membrane</keyword>
<proteinExistence type="inferred from homology"/>
<evidence type="ECO:0000256" key="6">
    <source>
        <dbReference type="ARBA" id="ARBA00038076"/>
    </source>
</evidence>
<feature type="transmembrane region" description="Helical" evidence="8">
    <location>
        <begin position="398"/>
        <end position="421"/>
    </location>
</feature>
<evidence type="ECO:0000256" key="4">
    <source>
        <dbReference type="ARBA" id="ARBA00022989"/>
    </source>
</evidence>
<evidence type="ECO:0000256" key="2">
    <source>
        <dbReference type="ARBA" id="ARBA00022475"/>
    </source>
</evidence>
<dbReference type="Proteomes" id="UP000326907">
    <property type="component" value="Unassembled WGS sequence"/>
</dbReference>
<evidence type="ECO:0000256" key="8">
    <source>
        <dbReference type="SAM" id="Phobius"/>
    </source>
</evidence>
<evidence type="ECO:0000313" key="10">
    <source>
        <dbReference type="EMBL" id="KAB2590009.1"/>
    </source>
</evidence>
<gene>
    <name evidence="10" type="ORF">F5983_24210</name>
</gene>
<keyword evidence="11" id="KW-1185">Reference proteome</keyword>
<dbReference type="InterPro" id="IPR003838">
    <property type="entry name" value="ABC3_permease_C"/>
</dbReference>
<evidence type="ECO:0000256" key="5">
    <source>
        <dbReference type="ARBA" id="ARBA00023136"/>
    </source>
</evidence>
<dbReference type="RefSeq" id="WP_151512183.1">
    <property type="nucleotide sequence ID" value="NZ_VYUA01000024.1"/>
</dbReference>
<evidence type="ECO:0000313" key="11">
    <source>
        <dbReference type="Proteomes" id="UP000326907"/>
    </source>
</evidence>
<dbReference type="GO" id="GO:0022857">
    <property type="term" value="F:transmembrane transporter activity"/>
    <property type="evidence" value="ECO:0007669"/>
    <property type="project" value="TreeGrafter"/>
</dbReference>
<dbReference type="InterPro" id="IPR050250">
    <property type="entry name" value="Macrolide_Exporter_MacB"/>
</dbReference>
<organism evidence="10 11">
    <name type="scientific">Streptomyces arboris</name>
    <dbReference type="NCBI Taxonomy" id="2600619"/>
    <lineage>
        <taxon>Bacteria</taxon>
        <taxon>Bacillati</taxon>
        <taxon>Actinomycetota</taxon>
        <taxon>Actinomycetes</taxon>
        <taxon>Kitasatosporales</taxon>
        <taxon>Streptomycetaceae</taxon>
        <taxon>Streptomyces</taxon>
    </lineage>
</organism>
<evidence type="ECO:0000256" key="3">
    <source>
        <dbReference type="ARBA" id="ARBA00022692"/>
    </source>
</evidence>
<sequence length="839" mass="84502">MLMLALHGVRTRWVTFVGSFVALALGVGLIAATGLALAATFSAPDRGPERFAAAPVVVRADDQLRVRTANGVRTRPLARTAPVPPALVAELAALGRTVEDRTFPVDLAATGKGGEPRTQDGEPRAGHPWSVAAAAPYRLTSGRSPAAPGEAVVTAEPGGHPRTGDRVRATTPAGATTLTVVGTVADRGFESAVFLVDEEAARISPAVDALVVHADATAVRDVVARAGGGMDVLTGDGRRRADPGPDRDAEALASVNALLGAAAGITLFVSVSVVASTFSFAVAQRRREFGLLRTAGATPGQIRRTVVAEAVVVGVLASAAGWWLGATGAPLLAARLVDAGLAPAWFAIGEQTWPLHTAFWTGVAVATAGALAASFRAGRTAPTEVLREAAVDSRTMPVSRWILAALVLLTGAGLLVTALVLDPGDVLGRKAYITRPLLLIVGVALLAPVLAGPLVRVVAWLPARLPGATGVLARENASAGVRRTAAVAAPVVITVALTVSLLGTVGTLAEAKATEVRTATTADLVVVPGAAGRTLPPSFVERVRAVEGAVAGVSRSTAVTVLEEGTALVTSGARAVDPARLTAVSAPPVVAGRLTDLDDDSIVVNEEWLTTRVGERVTVWLGDGREVSLRIAAVLATGTGGNGVYVTARNAGGAGADRIDVAVAEAADPGAVAAALRTAAEAEGTGIRVLTGAEWAAAAAPGMSDSTRAGLWLILSMALLCTGTALANTLVTATTDRVRDLAVLRLTGASVPQVLRLVAVEAVVVVTVGAVIGAGVAAVNLAGVWGALALLGVPSGVVVPWGTTGAVLAAAAVVAAVSAVVPAAFSLRTRSVELAGMRE</sequence>
<feature type="compositionally biased region" description="Basic and acidic residues" evidence="7">
    <location>
        <begin position="114"/>
        <end position="125"/>
    </location>
</feature>
<accession>A0A5N5EGN2</accession>
<feature type="domain" description="ABC3 transporter permease C-terminal" evidence="9">
    <location>
        <begin position="262"/>
        <end position="381"/>
    </location>
</feature>
<feature type="domain" description="ABC3 transporter permease C-terminal" evidence="9">
    <location>
        <begin position="713"/>
        <end position="826"/>
    </location>
</feature>
<feature type="transmembrane region" description="Helical" evidence="8">
    <location>
        <begin position="807"/>
        <end position="827"/>
    </location>
</feature>
<dbReference type="PANTHER" id="PTHR30572:SF4">
    <property type="entry name" value="ABC TRANSPORTER PERMEASE YTRF"/>
    <property type="match status" value="1"/>
</dbReference>